<sequence length="196" mass="21707">MKKICVYSGSNMGVRPEYSEITRQLGDVLVKNNIELVYGGSKTGLMGQIANEMLKNNGRVTGVMPTGLFPDAVINDHLTQLIRVKDMHERKRTMADLSDGFIAIPGGVGTFEELFEVLSWAQLGIHKKPIGVLNISNYFDSFINLVQNIVAEGFMNPSNTQLLLVSQEPNELINEMLNYAPPILGNKWHDLDTVSA</sequence>
<evidence type="ECO:0000313" key="4">
    <source>
        <dbReference type="Proteomes" id="UP000603234"/>
    </source>
</evidence>
<keyword evidence="4" id="KW-1185">Reference proteome</keyword>
<dbReference type="NCBIfam" id="TIGR00730">
    <property type="entry name" value="Rossman fold protein, TIGR00730 family"/>
    <property type="match status" value="1"/>
</dbReference>
<organism evidence="3 4">
    <name type="scientific">Acetobacterium fimetarium</name>
    <dbReference type="NCBI Taxonomy" id="52691"/>
    <lineage>
        <taxon>Bacteria</taxon>
        <taxon>Bacillati</taxon>
        <taxon>Bacillota</taxon>
        <taxon>Clostridia</taxon>
        <taxon>Eubacteriales</taxon>
        <taxon>Eubacteriaceae</taxon>
        <taxon>Acetobacterium</taxon>
    </lineage>
</organism>
<comment type="caution">
    <text evidence="3">The sequence shown here is derived from an EMBL/GenBank/DDBJ whole genome shotgun (WGS) entry which is preliminary data.</text>
</comment>
<dbReference type="InterPro" id="IPR031100">
    <property type="entry name" value="LOG_fam"/>
</dbReference>
<evidence type="ECO:0000256" key="2">
    <source>
        <dbReference type="RuleBase" id="RU363015"/>
    </source>
</evidence>
<reference evidence="3 4" key="1">
    <citation type="journal article" date="2020" name="mSystems">
        <title>Defining Genomic and Predicted Metabolic Features of the Acetobacterium Genus.</title>
        <authorList>
            <person name="Ross D.E."/>
            <person name="Marshall C.W."/>
            <person name="Gulliver D."/>
            <person name="May H.D."/>
            <person name="Norman R.S."/>
        </authorList>
    </citation>
    <scope>NUCLEOTIDE SEQUENCE [LARGE SCALE GENOMIC DNA]</scope>
    <source>
        <strain evidence="3 4">DSM 8238</strain>
    </source>
</reference>
<comment type="similarity">
    <text evidence="1 2">Belongs to the LOG family.</text>
</comment>
<dbReference type="EMBL" id="WJBC01000001">
    <property type="protein sequence ID" value="MBC3802836.1"/>
    <property type="molecule type" value="Genomic_DNA"/>
</dbReference>
<gene>
    <name evidence="3" type="ORF">GH808_00065</name>
</gene>
<dbReference type="PANTHER" id="PTHR31223">
    <property type="entry name" value="LOG FAMILY PROTEIN YJL055W"/>
    <property type="match status" value="1"/>
</dbReference>
<evidence type="ECO:0000256" key="1">
    <source>
        <dbReference type="ARBA" id="ARBA00006763"/>
    </source>
</evidence>
<dbReference type="RefSeq" id="WP_186840761.1">
    <property type="nucleotide sequence ID" value="NZ_WJBC01000001.1"/>
</dbReference>
<name>A0ABR6WQE7_9FIRM</name>
<keyword evidence="2" id="KW-0203">Cytokinin biosynthesis</keyword>
<dbReference type="PANTHER" id="PTHR31223:SF70">
    <property type="entry name" value="LOG FAMILY PROTEIN YJL055W"/>
    <property type="match status" value="1"/>
</dbReference>
<protein>
    <recommendedName>
        <fullName evidence="2">Cytokinin riboside 5'-monophosphate phosphoribohydrolase</fullName>
        <ecNumber evidence="2">3.2.2.n1</ecNumber>
    </recommendedName>
</protein>
<dbReference type="Pfam" id="PF03641">
    <property type="entry name" value="Lysine_decarbox"/>
    <property type="match status" value="1"/>
</dbReference>
<accession>A0ABR6WQE7</accession>
<evidence type="ECO:0000313" key="3">
    <source>
        <dbReference type="EMBL" id="MBC3802836.1"/>
    </source>
</evidence>
<dbReference type="Gene3D" id="3.40.50.450">
    <property type="match status" value="1"/>
</dbReference>
<proteinExistence type="inferred from homology"/>
<dbReference type="SUPFAM" id="SSF102405">
    <property type="entry name" value="MCP/YpsA-like"/>
    <property type="match status" value="1"/>
</dbReference>
<keyword evidence="2" id="KW-0378">Hydrolase</keyword>
<dbReference type="Proteomes" id="UP000603234">
    <property type="component" value="Unassembled WGS sequence"/>
</dbReference>
<dbReference type="EC" id="3.2.2.n1" evidence="2"/>
<dbReference type="InterPro" id="IPR005269">
    <property type="entry name" value="LOG"/>
</dbReference>